<sequence length="57" mass="6138">MEEKKHYKLYKSGKLWMIAMISAAVLGSAGIVHADVTSQSSATIPTDTSEVRLGKNS</sequence>
<accession>A0A2S1ETY1</accession>
<name>A0A2S1ETY1_LIMRT</name>
<dbReference type="InterPro" id="IPR022263">
    <property type="entry name" value="KxYKxGKxW"/>
</dbReference>
<dbReference type="Pfam" id="PF19258">
    <property type="entry name" value="KxYKxGKxW_sig"/>
    <property type="match status" value="1"/>
</dbReference>
<evidence type="ECO:0000256" key="2">
    <source>
        <dbReference type="SAM" id="MobiDB-lite"/>
    </source>
</evidence>
<dbReference type="NCBIfam" id="TIGR03715">
    <property type="entry name" value="KxYKxGKxW"/>
    <property type="match status" value="1"/>
</dbReference>
<feature type="region of interest" description="Disordered" evidence="2">
    <location>
        <begin position="38"/>
        <end position="57"/>
    </location>
</feature>
<organism evidence="3 4">
    <name type="scientific">Limosilactobacillus reuteri</name>
    <name type="common">Lactobacillus reuteri</name>
    <dbReference type="NCBI Taxonomy" id="1598"/>
    <lineage>
        <taxon>Bacteria</taxon>
        <taxon>Bacillati</taxon>
        <taxon>Bacillota</taxon>
        <taxon>Bacilli</taxon>
        <taxon>Lactobacillales</taxon>
        <taxon>Lactobacillaceae</taxon>
        <taxon>Limosilactobacillus</taxon>
    </lineage>
</organism>
<proteinExistence type="predicted"/>
<reference evidence="3 4" key="1">
    <citation type="submission" date="2018-03" db="EMBL/GenBank/DDBJ databases">
        <title>Complete Genome Sequence of the Chinese traditional Highland Barley wine Isolate Lactobacillus reuteri WHH1689.</title>
        <authorList>
            <person name="Chen S."/>
            <person name="Chen L."/>
            <person name="Chen L."/>
            <person name="Li Y."/>
        </authorList>
    </citation>
    <scope>NUCLEOTIDE SEQUENCE [LARGE SCALE GENOMIC DNA]</scope>
    <source>
        <strain evidence="3 4">WHH1689</strain>
    </source>
</reference>
<protein>
    <submittedName>
        <fullName evidence="3">Putative MucBP binding domain protein</fullName>
    </submittedName>
</protein>
<evidence type="ECO:0000313" key="4">
    <source>
        <dbReference type="Proteomes" id="UP000244369"/>
    </source>
</evidence>
<feature type="compositionally biased region" description="Polar residues" evidence="2">
    <location>
        <begin position="38"/>
        <end position="48"/>
    </location>
</feature>
<evidence type="ECO:0000313" key="3">
    <source>
        <dbReference type="EMBL" id="AWD63383.1"/>
    </source>
</evidence>
<keyword evidence="1" id="KW-0732">Signal</keyword>
<evidence type="ECO:0000256" key="1">
    <source>
        <dbReference type="ARBA" id="ARBA00022729"/>
    </source>
</evidence>
<gene>
    <name evidence="3" type="ORF">LWHH1689_2102</name>
</gene>
<dbReference type="AlphaFoldDB" id="A0A2S1ETY1"/>
<dbReference type="Proteomes" id="UP000244369">
    <property type="component" value="Chromosome"/>
</dbReference>
<dbReference type="EMBL" id="CP027805">
    <property type="protein sequence ID" value="AWD63383.1"/>
    <property type="molecule type" value="Genomic_DNA"/>
</dbReference>